<organism evidence="2">
    <name type="scientific">Rhizophora mucronata</name>
    <name type="common">Asiatic mangrove</name>
    <dbReference type="NCBI Taxonomy" id="61149"/>
    <lineage>
        <taxon>Eukaryota</taxon>
        <taxon>Viridiplantae</taxon>
        <taxon>Streptophyta</taxon>
        <taxon>Embryophyta</taxon>
        <taxon>Tracheophyta</taxon>
        <taxon>Spermatophyta</taxon>
        <taxon>Magnoliopsida</taxon>
        <taxon>eudicotyledons</taxon>
        <taxon>Gunneridae</taxon>
        <taxon>Pentapetalae</taxon>
        <taxon>rosids</taxon>
        <taxon>fabids</taxon>
        <taxon>Malpighiales</taxon>
        <taxon>Rhizophoraceae</taxon>
        <taxon>Rhizophora</taxon>
    </lineage>
</organism>
<evidence type="ECO:0000256" key="1">
    <source>
        <dbReference type="SAM" id="MobiDB-lite"/>
    </source>
</evidence>
<sequence length="32" mass="3228">MLYPVNSGQPGGAGEGGGQKSSYVCLTTFSSF</sequence>
<reference evidence="2" key="1">
    <citation type="submission" date="2018-02" db="EMBL/GenBank/DDBJ databases">
        <title>Rhizophora mucronata_Transcriptome.</title>
        <authorList>
            <person name="Meera S.P."/>
            <person name="Sreeshan A."/>
            <person name="Augustine A."/>
        </authorList>
    </citation>
    <scope>NUCLEOTIDE SEQUENCE</scope>
    <source>
        <tissue evidence="2">Leaf</tissue>
    </source>
</reference>
<feature type="compositionally biased region" description="Gly residues" evidence="1">
    <location>
        <begin position="9"/>
        <end position="19"/>
    </location>
</feature>
<protein>
    <submittedName>
        <fullName evidence="2">Uncharacterized protein</fullName>
    </submittedName>
</protein>
<evidence type="ECO:0000313" key="2">
    <source>
        <dbReference type="EMBL" id="MBW97501.1"/>
    </source>
</evidence>
<accession>A0A2P2JVN0</accession>
<feature type="region of interest" description="Disordered" evidence="1">
    <location>
        <begin position="1"/>
        <end position="21"/>
    </location>
</feature>
<proteinExistence type="predicted"/>
<dbReference type="AlphaFoldDB" id="A0A2P2JVN0"/>
<dbReference type="EMBL" id="GGEC01017018">
    <property type="protein sequence ID" value="MBW97501.1"/>
    <property type="molecule type" value="Transcribed_RNA"/>
</dbReference>
<name>A0A2P2JVN0_RHIMU</name>